<accession>A0A9P9RBZ3</accession>
<dbReference type="EMBL" id="JAGTJS010000003">
    <property type="protein sequence ID" value="KAH7273234.1"/>
    <property type="molecule type" value="Genomic_DNA"/>
</dbReference>
<evidence type="ECO:0000313" key="2">
    <source>
        <dbReference type="Proteomes" id="UP000736672"/>
    </source>
</evidence>
<proteinExistence type="predicted"/>
<gene>
    <name evidence="1" type="ORF">B0J15DRAFT_543793</name>
</gene>
<dbReference type="Proteomes" id="UP000736672">
    <property type="component" value="Unassembled WGS sequence"/>
</dbReference>
<name>A0A9P9RBZ3_FUSSL</name>
<sequence>MRPATILSALAPAPFPTAAIINNQGSNATVARGHEVEARDATPAYTKHLETEHLVSRWEDGSDILTWPVDKVGHGKTYYQLIVASLGNKYLVQFWNSQPINGY</sequence>
<comment type="caution">
    <text evidence="1">The sequence shown here is derived from an EMBL/GenBank/DDBJ whole genome shotgun (WGS) entry which is preliminary data.</text>
</comment>
<evidence type="ECO:0000313" key="1">
    <source>
        <dbReference type="EMBL" id="KAH7273234.1"/>
    </source>
</evidence>
<reference evidence="1" key="1">
    <citation type="journal article" date="2021" name="Nat. Commun.">
        <title>Genetic determinants of endophytism in the Arabidopsis root mycobiome.</title>
        <authorList>
            <person name="Mesny F."/>
            <person name="Miyauchi S."/>
            <person name="Thiergart T."/>
            <person name="Pickel B."/>
            <person name="Atanasova L."/>
            <person name="Karlsson M."/>
            <person name="Huettel B."/>
            <person name="Barry K.W."/>
            <person name="Haridas S."/>
            <person name="Chen C."/>
            <person name="Bauer D."/>
            <person name="Andreopoulos W."/>
            <person name="Pangilinan J."/>
            <person name="LaButti K."/>
            <person name="Riley R."/>
            <person name="Lipzen A."/>
            <person name="Clum A."/>
            <person name="Drula E."/>
            <person name="Henrissat B."/>
            <person name="Kohler A."/>
            <person name="Grigoriev I.V."/>
            <person name="Martin F.M."/>
            <person name="Hacquard S."/>
        </authorList>
    </citation>
    <scope>NUCLEOTIDE SEQUENCE</scope>
    <source>
        <strain evidence="1">FSSC 5 MPI-SDFR-AT-0091</strain>
    </source>
</reference>
<keyword evidence="2" id="KW-1185">Reference proteome</keyword>
<organism evidence="1 2">
    <name type="scientific">Fusarium solani</name>
    <name type="common">Filamentous fungus</name>
    <dbReference type="NCBI Taxonomy" id="169388"/>
    <lineage>
        <taxon>Eukaryota</taxon>
        <taxon>Fungi</taxon>
        <taxon>Dikarya</taxon>
        <taxon>Ascomycota</taxon>
        <taxon>Pezizomycotina</taxon>
        <taxon>Sordariomycetes</taxon>
        <taxon>Hypocreomycetidae</taxon>
        <taxon>Hypocreales</taxon>
        <taxon>Nectriaceae</taxon>
        <taxon>Fusarium</taxon>
        <taxon>Fusarium solani species complex</taxon>
    </lineage>
</organism>
<dbReference type="AlphaFoldDB" id="A0A9P9RBZ3"/>
<protein>
    <submittedName>
        <fullName evidence="1">Uncharacterized protein</fullName>
    </submittedName>
</protein>